<evidence type="ECO:0000313" key="1">
    <source>
        <dbReference type="EMBL" id="GAI87350.1"/>
    </source>
</evidence>
<proteinExistence type="predicted"/>
<dbReference type="EMBL" id="BARW01008795">
    <property type="protein sequence ID" value="GAI87350.1"/>
    <property type="molecule type" value="Genomic_DNA"/>
</dbReference>
<comment type="caution">
    <text evidence="1">The sequence shown here is derived from an EMBL/GenBank/DDBJ whole genome shotgun (WGS) entry which is preliminary data.</text>
</comment>
<name>X1TID8_9ZZZZ</name>
<accession>X1TID8</accession>
<sequence length="144" mass="16130">MQFTKFFTENAGVAFGCGIRRNIDQFNEYQDGGIVISMGKDTVSDPDDDTGQRGLVVDFIGTALVVKDIYKPKYQYVGSRGGNHTFRIPMTGDLSYEYLIAGAWSEGAVNNTPGKFKEYVIKSAKEYNNPVKVRFEGIEYKNEL</sequence>
<gene>
    <name evidence="1" type="ORF">S12H4_17900</name>
</gene>
<dbReference type="AlphaFoldDB" id="X1TID8"/>
<reference evidence="1" key="1">
    <citation type="journal article" date="2014" name="Front. Microbiol.">
        <title>High frequency of phylogenetically diverse reductive dehalogenase-homologous genes in deep subseafloor sedimentary metagenomes.</title>
        <authorList>
            <person name="Kawai M."/>
            <person name="Futagami T."/>
            <person name="Toyoda A."/>
            <person name="Takaki Y."/>
            <person name="Nishi S."/>
            <person name="Hori S."/>
            <person name="Arai W."/>
            <person name="Tsubouchi T."/>
            <person name="Morono Y."/>
            <person name="Uchiyama I."/>
            <person name="Ito T."/>
            <person name="Fujiyama A."/>
            <person name="Inagaki F."/>
            <person name="Takami H."/>
        </authorList>
    </citation>
    <scope>NUCLEOTIDE SEQUENCE</scope>
    <source>
        <strain evidence="1">Expedition CK06-06</strain>
    </source>
</reference>
<organism evidence="1">
    <name type="scientific">marine sediment metagenome</name>
    <dbReference type="NCBI Taxonomy" id="412755"/>
    <lineage>
        <taxon>unclassified sequences</taxon>
        <taxon>metagenomes</taxon>
        <taxon>ecological metagenomes</taxon>
    </lineage>
</organism>
<protein>
    <submittedName>
        <fullName evidence="1">Uncharacterized protein</fullName>
    </submittedName>
</protein>